<dbReference type="EMBL" id="UGRS01000002">
    <property type="protein sequence ID" value="SUA44573.1"/>
    <property type="molecule type" value="Genomic_DNA"/>
</dbReference>
<evidence type="ECO:0000259" key="2">
    <source>
        <dbReference type="SMART" id="SM00382"/>
    </source>
</evidence>
<dbReference type="InterPro" id="IPR033186">
    <property type="entry name" value="HerA_C"/>
</dbReference>
<evidence type="ECO:0000313" key="3">
    <source>
        <dbReference type="EMBL" id="SUA44573.1"/>
    </source>
</evidence>
<dbReference type="InterPro" id="IPR027417">
    <property type="entry name" value="P-loop_NTPase"/>
</dbReference>
<dbReference type="SMART" id="SM00382">
    <property type="entry name" value="AAA"/>
    <property type="match status" value="1"/>
</dbReference>
<dbReference type="Gene3D" id="3.40.50.300">
    <property type="entry name" value="P-loop containing nucleotide triphosphate hydrolases"/>
    <property type="match status" value="2"/>
</dbReference>
<protein>
    <submittedName>
        <fullName evidence="3">Ornithine/acetylornithine aminotransferase</fullName>
    </submittedName>
</protein>
<feature type="domain" description="AAA+ ATPase" evidence="2">
    <location>
        <begin position="21"/>
        <end position="327"/>
    </location>
</feature>
<gene>
    <name evidence="3" type="ORF">NCTC12229_02071</name>
</gene>
<keyword evidence="1" id="KW-0175">Coiled coil</keyword>
<dbReference type="PANTHER" id="PTHR30121">
    <property type="entry name" value="UNCHARACTERIZED PROTEIN YJGR-RELATED"/>
    <property type="match status" value="1"/>
</dbReference>
<dbReference type="SUPFAM" id="SSF52540">
    <property type="entry name" value="P-loop containing nucleoside triphosphate hydrolases"/>
    <property type="match status" value="1"/>
</dbReference>
<dbReference type="AlphaFoldDB" id="A0A378WW76"/>
<keyword evidence="3" id="KW-0032">Aminotransferase</keyword>
<evidence type="ECO:0000313" key="4">
    <source>
        <dbReference type="Proteomes" id="UP000254055"/>
    </source>
</evidence>
<reference evidence="3 4" key="1">
    <citation type="submission" date="2018-06" db="EMBL/GenBank/DDBJ databases">
        <authorList>
            <consortium name="Pathogen Informatics"/>
            <person name="Doyle S."/>
        </authorList>
    </citation>
    <scope>NUCLEOTIDE SEQUENCE [LARGE SCALE GENOMIC DNA]</scope>
    <source>
        <strain evidence="3 4">NCTC12229</strain>
    </source>
</reference>
<proteinExistence type="predicted"/>
<dbReference type="OrthoDB" id="9758751at2"/>
<dbReference type="Proteomes" id="UP000254055">
    <property type="component" value="Unassembled WGS sequence"/>
</dbReference>
<dbReference type="GO" id="GO:0008483">
    <property type="term" value="F:transaminase activity"/>
    <property type="evidence" value="ECO:0007669"/>
    <property type="project" value="UniProtKB-KW"/>
</dbReference>
<dbReference type="Pfam" id="PF05872">
    <property type="entry name" value="HerA_C"/>
    <property type="match status" value="1"/>
</dbReference>
<keyword evidence="3" id="KW-0808">Transferase</keyword>
<dbReference type="InterPro" id="IPR003593">
    <property type="entry name" value="AAA+_ATPase"/>
</dbReference>
<dbReference type="RefSeq" id="WP_115134642.1">
    <property type="nucleotide sequence ID" value="NZ_UGRS01000002.1"/>
</dbReference>
<sequence>MITFPIARSDGNTLEIQGKMANRHGLIAGATGTGKTVTLRRMAEAFSEAGIPVFLADVKGDLSGIVNAGSDSGKVAERIAEFGLGSGWLQGFPVRFWDVFGETGVPVRVTISEMGPMLLARLMNLNDTQEGLLNLVFRVADDNGWHLIDLKDLRGMLKHVADNAAEYRSQYGNVSPASVGAVQRQLLTLENEGAANLFGEPALNLEDWMQTEGNKGVINILNSEKLMRSPRMYSAFLLWMLAELFETLPEVGDLEKPKFVMFFDEAHLLFDNAPAALVEQIEQVVRLIRSKGVGVYFVTQNPLDLPDTILGQLGNRVQHALRAFTPRDQKAVKAAAETFRTNPNVNVVEAIAELGVGEALVSFLDEKGMPMPVERALVLPPQSNLTPLAASERDGKFQKNILYRHYKDMVDNYSAYEALAELEQQQAEAKQAEAAAKEQAKAEKTAAVQPQKDGVVGGFLGGLFGNRKKANQGVAYDLADSVGDQINKQVTRAISRSVMGVIKNILK</sequence>
<dbReference type="InterPro" id="IPR051162">
    <property type="entry name" value="T4SS_component"/>
</dbReference>
<accession>A0A378WW76</accession>
<dbReference type="PANTHER" id="PTHR30121:SF6">
    <property type="entry name" value="SLR6007 PROTEIN"/>
    <property type="match status" value="1"/>
</dbReference>
<evidence type="ECO:0000256" key="1">
    <source>
        <dbReference type="SAM" id="Coils"/>
    </source>
</evidence>
<organism evidence="3 4">
    <name type="scientific">Neisseria zoodegmatis</name>
    <dbReference type="NCBI Taxonomy" id="326523"/>
    <lineage>
        <taxon>Bacteria</taxon>
        <taxon>Pseudomonadati</taxon>
        <taxon>Pseudomonadota</taxon>
        <taxon>Betaproteobacteria</taxon>
        <taxon>Neisseriales</taxon>
        <taxon>Neisseriaceae</taxon>
        <taxon>Neisseria</taxon>
    </lineage>
</organism>
<feature type="coiled-coil region" evidence="1">
    <location>
        <begin position="413"/>
        <end position="442"/>
    </location>
</feature>
<name>A0A378WW76_9NEIS</name>